<dbReference type="RefSeq" id="WP_218106981.1">
    <property type="nucleotide sequence ID" value="NZ_FMCW01000009.1"/>
</dbReference>
<proteinExistence type="predicted"/>
<feature type="region of interest" description="Disordered" evidence="1">
    <location>
        <begin position="1177"/>
        <end position="1197"/>
    </location>
</feature>
<dbReference type="Pfam" id="PF26381">
    <property type="entry name" value="BREX_PglY_5th"/>
    <property type="match status" value="1"/>
</dbReference>
<reference evidence="4 5" key="1">
    <citation type="submission" date="2016-06" db="EMBL/GenBank/DDBJ databases">
        <authorList>
            <person name="Kjaerup R.B."/>
            <person name="Dalgaard T.S."/>
            <person name="Juul-Madsen H.R."/>
        </authorList>
    </citation>
    <scope>NUCLEOTIDE SEQUENCE [LARGE SCALE GENOMIC DNA]</scope>
    <source>
        <strain evidence="4 5">DSM 45626</strain>
    </source>
</reference>
<name>A0A1C4VHE2_9ACTN</name>
<feature type="domain" description="ATPase PglY C-terminal" evidence="3">
    <location>
        <begin position="1001"/>
        <end position="1179"/>
    </location>
</feature>
<evidence type="ECO:0000256" key="1">
    <source>
        <dbReference type="SAM" id="MobiDB-lite"/>
    </source>
</evidence>
<evidence type="ECO:0000313" key="4">
    <source>
        <dbReference type="EMBL" id="SCE83350.1"/>
    </source>
</evidence>
<evidence type="ECO:0000259" key="3">
    <source>
        <dbReference type="Pfam" id="PF26382"/>
    </source>
</evidence>
<feature type="domain" description="ATPase PglY 5th" evidence="2">
    <location>
        <begin position="856"/>
        <end position="956"/>
    </location>
</feature>
<dbReference type="Proteomes" id="UP000199375">
    <property type="component" value="Unassembled WGS sequence"/>
</dbReference>
<protein>
    <recommendedName>
        <fullName evidence="6">Phage resistance protein</fullName>
    </recommendedName>
</protein>
<dbReference type="InterPro" id="IPR058747">
    <property type="entry name" value="PglY_C"/>
</dbReference>
<gene>
    <name evidence="4" type="ORF">GA0070558_1098</name>
</gene>
<organism evidence="4 5">
    <name type="scientific">Micromonospora haikouensis</name>
    <dbReference type="NCBI Taxonomy" id="686309"/>
    <lineage>
        <taxon>Bacteria</taxon>
        <taxon>Bacillati</taxon>
        <taxon>Actinomycetota</taxon>
        <taxon>Actinomycetes</taxon>
        <taxon>Micromonosporales</taxon>
        <taxon>Micromonosporaceae</taxon>
        <taxon>Micromonospora</taxon>
    </lineage>
</organism>
<evidence type="ECO:0000259" key="2">
    <source>
        <dbReference type="Pfam" id="PF26381"/>
    </source>
</evidence>
<dbReference type="EMBL" id="FMCW01000009">
    <property type="protein sequence ID" value="SCE83350.1"/>
    <property type="molecule type" value="Genomic_DNA"/>
</dbReference>
<dbReference type="InterPro" id="IPR058748">
    <property type="entry name" value="PglY_5th"/>
</dbReference>
<sequence length="1252" mass="139759">MLAPPSQPLLRDFIEIPDPRATSDSDYVLKLADGISDAEQTINEYVIPPSLADNFDQALGLISTALSSGASRAAYLHGSFGSGKSHFMAVLHALLRGDRAARDRDEFAPLLARHDSWLAGRKFLLLPYHLIGAKSLEQRVLGGYVEQVRRLHPDAPIPAVHRTDALLEQSRRLREQIGDEAFIAGLPQGEDEWGDSWDPAQLDAAFAAAFDDDGRRRLVRDLLGTWQQGFFRNAMEDAEGFVSLDRGLTEIAQHAKDLGYDALVLFLDELILWLANSIGDQQFVAREIQKITNFVEGSDARRPIPVVTFIARQRDLRDLVGHEVTGASELGFQDTLNLASGRFDVITLEDRNLPEITRQRLLKRIGGDGGPADQAITEAFERLRRVRDDVWTTLLGTDTGSGADLESFRKTYPFSPAFVSTLVHVSSALQRSRTGLKLMRQLLMDRRDDLRLGELIPLGDLFDVLRRGGDQPFTERLKAEFETAQKLYEGKLRPYLLDRHRLTDDDLAAARHGGTPNRELAGRIRAFTGEDRLVKTLILSALAPSVPALRNLTPRKLSALNHGSITSTVPGGEVGQVRRRIEDWASRFGEIKMLDGDGVRLDLIGVDVESVLNNVRHLNTPGNWRALVKRLLWKELDVAETNQDCDQATLVWRGSRRSVEMIYGNVRDEKDLRDDAFHPFVPTAWRIVVDYPFDDGGYHPSDDRSRVQQLRSRFTDQVLCWIPASLTTARQADLGRLVVLDNLLSGHRFDAAAKHLSEDDRRRAHATLTSQRDALLVAVTGVLKQAYGLATKKPEDVVPTYDEHLITLSNGPTPTLPVGARLADALRDVADQLLQQQYPAHPDFDPDRRGEALKPADLRTVLEYVRRAVEAPDGRTEVEKKDRAVVRRIANPLLLGEMHEAAFVLGRHWVEHFQRRAGQEGIDGDLRVADLLRWLDDPRPQGLDPLVAQLVLASFAEQTDRTWIRRGGGVVTPQPELTAITGELALRTPQRPDPADWTAARERAMHLFGFMPPDLARGRLVAMFVQDLSKRARLHRNAAHRLVEELEHQGPRIGLDPRSGDWPRLRTAQVAADLLDGLDSRHQDIDIVRQLARAELGGPPQRAGRSIRSAEEVGHALREAPWDTFGLLTELDERWTAEATEILTALRQALRDDELTTPLTGALGKARSRANDLLRRATRRAPRPTLEQPPVAPPEGGHHLDVILTPDGAGPEEHGATVLASDDDLDAAVETIRALARQHPGRRIELRWRMLP</sequence>
<evidence type="ECO:0000313" key="5">
    <source>
        <dbReference type="Proteomes" id="UP000199375"/>
    </source>
</evidence>
<accession>A0A1C4VHE2</accession>
<dbReference type="AlphaFoldDB" id="A0A1C4VHE2"/>
<dbReference type="Pfam" id="PF26382">
    <property type="entry name" value="BREX_PglY_6th"/>
    <property type="match status" value="1"/>
</dbReference>
<evidence type="ECO:0008006" key="6">
    <source>
        <dbReference type="Google" id="ProtNLM"/>
    </source>
</evidence>